<keyword evidence="6 9" id="KW-0378">Hydrolase</keyword>
<evidence type="ECO:0000256" key="8">
    <source>
        <dbReference type="ARBA" id="ARBA00023136"/>
    </source>
</evidence>
<keyword evidence="13" id="KW-1185">Reference proteome</keyword>
<keyword evidence="3 9" id="KW-0645">Protease</keyword>
<keyword evidence="7 9" id="KW-1133">Transmembrane helix</keyword>
<feature type="active site" evidence="9">
    <location>
        <position position="129"/>
    </location>
</feature>
<dbReference type="Proteomes" id="UP001161064">
    <property type="component" value="Unassembled WGS sequence"/>
</dbReference>
<evidence type="ECO:0000256" key="11">
    <source>
        <dbReference type="RuleBase" id="RU004181"/>
    </source>
</evidence>
<evidence type="ECO:0000313" key="12">
    <source>
        <dbReference type="EMBL" id="GIU67520.1"/>
    </source>
</evidence>
<organism evidence="12 13">
    <name type="scientific">Candidatus Phycosocius spiralis</name>
    <dbReference type="NCBI Taxonomy" id="2815099"/>
    <lineage>
        <taxon>Bacteria</taxon>
        <taxon>Pseudomonadati</taxon>
        <taxon>Pseudomonadota</taxon>
        <taxon>Alphaproteobacteria</taxon>
        <taxon>Caulobacterales</taxon>
        <taxon>Caulobacterales incertae sedis</taxon>
        <taxon>Candidatus Phycosocius</taxon>
    </lineage>
</organism>
<evidence type="ECO:0000256" key="5">
    <source>
        <dbReference type="ARBA" id="ARBA00022750"/>
    </source>
</evidence>
<comment type="similarity">
    <text evidence="1 9 11">Belongs to the peptidase A8 family.</text>
</comment>
<proteinExistence type="inferred from homology"/>
<evidence type="ECO:0000256" key="1">
    <source>
        <dbReference type="ARBA" id="ARBA00006139"/>
    </source>
</evidence>
<dbReference type="Pfam" id="PF01252">
    <property type="entry name" value="Peptidase_A8"/>
    <property type="match status" value="1"/>
</dbReference>
<feature type="active site" evidence="9">
    <location>
        <position position="146"/>
    </location>
</feature>
<dbReference type="NCBIfam" id="TIGR00077">
    <property type="entry name" value="lspA"/>
    <property type="match status" value="1"/>
</dbReference>
<protein>
    <recommendedName>
        <fullName evidence="9">Lipoprotein signal peptidase</fullName>
        <ecNumber evidence="9">3.4.23.36</ecNumber>
    </recommendedName>
    <alternativeName>
        <fullName evidence="9">Prolipoprotein signal peptidase</fullName>
    </alternativeName>
    <alternativeName>
        <fullName evidence="9">Signal peptidase II</fullName>
        <shortName evidence="9">SPase II</shortName>
    </alternativeName>
</protein>
<comment type="caution">
    <text evidence="12">The sequence shown here is derived from an EMBL/GenBank/DDBJ whole genome shotgun (WGS) entry which is preliminary data.</text>
</comment>
<keyword evidence="4 9" id="KW-0812">Transmembrane</keyword>
<dbReference type="PANTHER" id="PTHR33695">
    <property type="entry name" value="LIPOPROTEIN SIGNAL PEPTIDASE"/>
    <property type="match status" value="1"/>
</dbReference>
<gene>
    <name evidence="9 12" type="primary">lspA</name>
    <name evidence="12" type="ORF">PsB1_1674</name>
</gene>
<comment type="function">
    <text evidence="9 10">This protein specifically catalyzes the removal of signal peptides from prolipoproteins.</text>
</comment>
<evidence type="ECO:0000256" key="9">
    <source>
        <dbReference type="HAMAP-Rule" id="MF_00161"/>
    </source>
</evidence>
<evidence type="ECO:0000256" key="4">
    <source>
        <dbReference type="ARBA" id="ARBA00022692"/>
    </source>
</evidence>
<dbReference type="HAMAP" id="MF_00161">
    <property type="entry name" value="LspA"/>
    <property type="match status" value="1"/>
</dbReference>
<accession>A0ABQ4PX76</accession>
<name>A0ABQ4PX76_9PROT</name>
<dbReference type="RefSeq" id="WP_284360449.1">
    <property type="nucleotide sequence ID" value="NZ_BPFZ01000010.1"/>
</dbReference>
<keyword evidence="5 9" id="KW-0064">Aspartyl protease</keyword>
<sequence length="185" mass="20200">MKSPNASPPTPKMSPFVTIGIIGVIILLDQVSKYWVLNHLDLLRLGKIELSSIFDLTMVWNYGVSFGALKAHADWQRWGLVGLSAIIACVFAAWLFKAERRQTALALALVIGGAIGNMVDRIRFGAVADFLDFSGFFFPWVFNVADAAITIGAILLAIDMLMNPDNPPQSKQNLPPKDETSPPTA</sequence>
<reference evidence="12" key="2">
    <citation type="journal article" date="2023" name="ISME Commun">
        <title>Characterization of a bloom-associated alphaproteobacterial lineage, 'Candidatus Phycosocius': insights into freshwater algal-bacterial interactions.</title>
        <authorList>
            <person name="Tanabe Y."/>
            <person name="Yamaguchi H."/>
            <person name="Yoshida M."/>
            <person name="Kai A."/>
            <person name="Okazaki Y."/>
        </authorList>
    </citation>
    <scope>NUCLEOTIDE SEQUENCE</scope>
    <source>
        <strain evidence="12">BOTRYCO-1</strain>
    </source>
</reference>
<feature type="transmembrane region" description="Helical" evidence="9">
    <location>
        <begin position="103"/>
        <end position="120"/>
    </location>
</feature>
<dbReference type="PRINTS" id="PR00781">
    <property type="entry name" value="LIPOSIGPTASE"/>
</dbReference>
<keyword evidence="8 9" id="KW-0472">Membrane</keyword>
<feature type="transmembrane region" description="Helical" evidence="9">
    <location>
        <begin position="16"/>
        <end position="36"/>
    </location>
</feature>
<dbReference type="EMBL" id="BPFZ01000010">
    <property type="protein sequence ID" value="GIU67520.1"/>
    <property type="molecule type" value="Genomic_DNA"/>
</dbReference>
<feature type="transmembrane region" description="Helical" evidence="9">
    <location>
        <begin position="140"/>
        <end position="162"/>
    </location>
</feature>
<comment type="pathway">
    <text evidence="9">Protein modification; lipoprotein biosynthesis (signal peptide cleavage).</text>
</comment>
<dbReference type="PANTHER" id="PTHR33695:SF1">
    <property type="entry name" value="LIPOPROTEIN SIGNAL PEPTIDASE"/>
    <property type="match status" value="1"/>
</dbReference>
<evidence type="ECO:0000256" key="10">
    <source>
        <dbReference type="RuleBase" id="RU000594"/>
    </source>
</evidence>
<keyword evidence="12" id="KW-0449">Lipoprotein</keyword>
<evidence type="ECO:0000256" key="7">
    <source>
        <dbReference type="ARBA" id="ARBA00022989"/>
    </source>
</evidence>
<evidence type="ECO:0000256" key="6">
    <source>
        <dbReference type="ARBA" id="ARBA00022801"/>
    </source>
</evidence>
<evidence type="ECO:0000313" key="13">
    <source>
        <dbReference type="Proteomes" id="UP001161064"/>
    </source>
</evidence>
<evidence type="ECO:0000256" key="2">
    <source>
        <dbReference type="ARBA" id="ARBA00022475"/>
    </source>
</evidence>
<dbReference type="EC" id="3.4.23.36" evidence="9"/>
<feature type="transmembrane region" description="Helical" evidence="9">
    <location>
        <begin position="48"/>
        <end position="69"/>
    </location>
</feature>
<dbReference type="PROSITE" id="PS00855">
    <property type="entry name" value="SPASE_II"/>
    <property type="match status" value="1"/>
</dbReference>
<evidence type="ECO:0000256" key="3">
    <source>
        <dbReference type="ARBA" id="ARBA00022670"/>
    </source>
</evidence>
<comment type="catalytic activity">
    <reaction evidence="9 10">
        <text>Release of signal peptides from bacterial membrane prolipoproteins. Hydrolyzes -Xaa-Yaa-Zaa-|-(S,diacylglyceryl)Cys-, in which Xaa is hydrophobic (preferably Leu), and Yaa (Ala or Ser) and Zaa (Gly or Ala) have small, neutral side chains.</text>
        <dbReference type="EC" id="3.4.23.36"/>
    </reaction>
</comment>
<comment type="subcellular location">
    <subcellularLocation>
        <location evidence="9">Cell membrane</location>
        <topology evidence="9">Multi-pass membrane protein</topology>
    </subcellularLocation>
</comment>
<reference evidence="12" key="1">
    <citation type="submission" date="2021-05" db="EMBL/GenBank/DDBJ databases">
        <authorList>
            <person name="Tanabe Y."/>
        </authorList>
    </citation>
    <scope>NUCLEOTIDE SEQUENCE</scope>
    <source>
        <strain evidence="12">BOTRYCO-1</strain>
    </source>
</reference>
<keyword evidence="2 9" id="KW-1003">Cell membrane</keyword>
<feature type="transmembrane region" description="Helical" evidence="9">
    <location>
        <begin position="75"/>
        <end position="96"/>
    </location>
</feature>
<dbReference type="InterPro" id="IPR001872">
    <property type="entry name" value="Peptidase_A8"/>
</dbReference>